<feature type="compositionally biased region" description="Low complexity" evidence="2">
    <location>
        <begin position="205"/>
        <end position="231"/>
    </location>
</feature>
<dbReference type="InterPro" id="IPR013320">
    <property type="entry name" value="ConA-like_dom_sf"/>
</dbReference>
<dbReference type="Gene3D" id="2.60.120.200">
    <property type="match status" value="1"/>
</dbReference>
<dbReference type="PANTHER" id="PTHR10963">
    <property type="entry name" value="GLYCOSYL HYDROLASE-RELATED"/>
    <property type="match status" value="1"/>
</dbReference>
<dbReference type="PROSITE" id="PS51762">
    <property type="entry name" value="GH16_2"/>
    <property type="match status" value="1"/>
</dbReference>
<comment type="similarity">
    <text evidence="1">Belongs to the glycosyl hydrolase 16 family.</text>
</comment>
<keyword evidence="3" id="KW-1133">Transmembrane helix</keyword>
<dbReference type="Proteomes" id="UP001556367">
    <property type="component" value="Unassembled WGS sequence"/>
</dbReference>
<keyword evidence="3" id="KW-0812">Transmembrane</keyword>
<dbReference type="InterPro" id="IPR050546">
    <property type="entry name" value="Glycosyl_Hydrlase_16"/>
</dbReference>
<comment type="caution">
    <text evidence="5">The sequence shown here is derived from an EMBL/GenBank/DDBJ whole genome shotgun (WGS) entry which is preliminary data.</text>
</comment>
<evidence type="ECO:0000256" key="1">
    <source>
        <dbReference type="ARBA" id="ARBA00006865"/>
    </source>
</evidence>
<feature type="compositionally biased region" description="Low complexity" evidence="2">
    <location>
        <begin position="40"/>
        <end position="50"/>
    </location>
</feature>
<evidence type="ECO:0000256" key="2">
    <source>
        <dbReference type="SAM" id="MobiDB-lite"/>
    </source>
</evidence>
<evidence type="ECO:0000256" key="3">
    <source>
        <dbReference type="SAM" id="Phobius"/>
    </source>
</evidence>
<reference evidence="6" key="1">
    <citation type="submission" date="2024-06" db="EMBL/GenBank/DDBJ databases">
        <title>Multi-omics analyses provide insights into the biosynthesis of the anticancer antibiotic pleurotin in Hohenbuehelia grisea.</title>
        <authorList>
            <person name="Weaver J.A."/>
            <person name="Alberti F."/>
        </authorList>
    </citation>
    <scope>NUCLEOTIDE SEQUENCE [LARGE SCALE GENOMIC DNA]</scope>
    <source>
        <strain evidence="6">T-177</strain>
    </source>
</reference>
<dbReference type="PANTHER" id="PTHR10963:SF55">
    <property type="entry name" value="GLYCOSIDE HYDROLASE FAMILY 16 PROTEIN"/>
    <property type="match status" value="1"/>
</dbReference>
<dbReference type="SUPFAM" id="SSF49899">
    <property type="entry name" value="Concanavalin A-like lectins/glucanases"/>
    <property type="match status" value="1"/>
</dbReference>
<feature type="domain" description="GH16" evidence="4">
    <location>
        <begin position="439"/>
        <end position="776"/>
    </location>
</feature>
<keyword evidence="3" id="KW-0472">Membrane</keyword>
<protein>
    <recommendedName>
        <fullName evidence="4">GH16 domain-containing protein</fullName>
    </recommendedName>
</protein>
<evidence type="ECO:0000313" key="6">
    <source>
        <dbReference type="Proteomes" id="UP001556367"/>
    </source>
</evidence>
<feature type="region of interest" description="Disordered" evidence="2">
    <location>
        <begin position="1"/>
        <end position="231"/>
    </location>
</feature>
<feature type="region of interest" description="Disordered" evidence="2">
    <location>
        <begin position="337"/>
        <end position="369"/>
    </location>
</feature>
<organism evidence="5 6">
    <name type="scientific">Hohenbuehelia grisea</name>
    <dbReference type="NCBI Taxonomy" id="104357"/>
    <lineage>
        <taxon>Eukaryota</taxon>
        <taxon>Fungi</taxon>
        <taxon>Dikarya</taxon>
        <taxon>Basidiomycota</taxon>
        <taxon>Agaricomycotina</taxon>
        <taxon>Agaricomycetes</taxon>
        <taxon>Agaricomycetidae</taxon>
        <taxon>Agaricales</taxon>
        <taxon>Pleurotineae</taxon>
        <taxon>Pleurotaceae</taxon>
        <taxon>Hohenbuehelia</taxon>
    </lineage>
</organism>
<feature type="compositionally biased region" description="Low complexity" evidence="2">
    <location>
        <begin position="175"/>
        <end position="186"/>
    </location>
</feature>
<accession>A0ABR3JU28</accession>
<evidence type="ECO:0000259" key="4">
    <source>
        <dbReference type="PROSITE" id="PS51762"/>
    </source>
</evidence>
<feature type="region of interest" description="Disordered" evidence="2">
    <location>
        <begin position="246"/>
        <end position="266"/>
    </location>
</feature>
<sequence>MPTPISPRAAHGARRTSHRLSTGSAHSSSSLPPPRPIFFTDDSVGGTSSDTDSDREAPTTPHAGPGSGQDYSQLASTSQLLASQAAMRSRNRHHRRSSGSGVYAPVGPSSPHADAGGDGAWSPSSLYDANGPTTPTSATPMQTPGVSSRPPPSSFTFPFQAYPGNPDPGTNVPGSYSRRSSISSESLQNHFARPVAPFMADHPRSSSPASGSGSGSPSGSSPGAVAAPAGVASSASSIYRQSVGAAISSSTALPHQSPVHSFPPSPIVGNTNSGIYSTMDSLPRASYAGTDGFGAIPRNGSTHSFRAPFLSPASRPSSSLWSPPSYPQLPRLSGVGTPNASMTVLPPGSLAPPSKKVLPSTRLDRPLGKEDKPWLQKREARSTASWWITLLCLILGILGAAALCFFGVRDVRMLKPSQLCPVLDEQFNGGGATNGLDDNTWGWDVELGGFGAGQFHMTSKSSDNAFIRNNQLYIYPTLTSITGGVDKAKILDGGNFTLAGCTASAASVADSANKNRTAATSNCAVRSSAGLGTAINPVRSARINTKGKKSIRYGKVEVRAKLPRGDWLWPSVFMLPEDPQYGKGPPSGRIDILSSRGNAPSSGLPLGFTSATTQSTLTYGPFAATADAAGAGGNSANGATSYPSFSAQLVKNLFGYVGNKRNTLDQGFHTYGMEWTGDWMRFYVDGRNQKSLEVQLTGKGGKSLWDRGGFPQTAQNGSSAVVVNNLWAGRGPSAPFDQNFYLVVDLAAGGTTGWFPDNLGNKPWYDQSRSAMRDFATMVDSWYSTWPQSQEDRSFRLDSVKMWKLCGT</sequence>
<feature type="compositionally biased region" description="Polar residues" evidence="2">
    <location>
        <begin position="122"/>
        <end position="146"/>
    </location>
</feature>
<name>A0ABR3JU28_9AGAR</name>
<evidence type="ECO:0000313" key="5">
    <source>
        <dbReference type="EMBL" id="KAL0959389.1"/>
    </source>
</evidence>
<gene>
    <name evidence="5" type="ORF">HGRIS_014639</name>
</gene>
<feature type="compositionally biased region" description="Low complexity" evidence="2">
    <location>
        <begin position="19"/>
        <end position="30"/>
    </location>
</feature>
<dbReference type="EMBL" id="JASNQZ010000003">
    <property type="protein sequence ID" value="KAL0959389.1"/>
    <property type="molecule type" value="Genomic_DNA"/>
</dbReference>
<keyword evidence="6" id="KW-1185">Reference proteome</keyword>
<feature type="compositionally biased region" description="Low complexity" evidence="2">
    <location>
        <begin position="72"/>
        <end position="88"/>
    </location>
</feature>
<feature type="transmembrane region" description="Helical" evidence="3">
    <location>
        <begin position="386"/>
        <end position="408"/>
    </location>
</feature>
<proteinExistence type="inferred from homology"/>
<dbReference type="InterPro" id="IPR000757">
    <property type="entry name" value="Beta-glucanase-like"/>
</dbReference>